<dbReference type="InterPro" id="IPR028098">
    <property type="entry name" value="Glyco_trans_4-like_N"/>
</dbReference>
<gene>
    <name evidence="3" type="ORF">JR347_05065</name>
</gene>
<feature type="domain" description="Glycosyl transferase family 1" evidence="1">
    <location>
        <begin position="225"/>
        <end position="373"/>
    </location>
</feature>
<evidence type="ECO:0000313" key="4">
    <source>
        <dbReference type="Proteomes" id="UP000662783"/>
    </source>
</evidence>
<keyword evidence="4" id="KW-1185">Reference proteome</keyword>
<dbReference type="Pfam" id="PF13439">
    <property type="entry name" value="Glyco_transf_4"/>
    <property type="match status" value="1"/>
</dbReference>
<dbReference type="InterPro" id="IPR001296">
    <property type="entry name" value="Glyco_trans_1"/>
</dbReference>
<evidence type="ECO:0000259" key="1">
    <source>
        <dbReference type="Pfam" id="PF00534"/>
    </source>
</evidence>
<accession>A0A974WLJ9</accession>
<dbReference type="PANTHER" id="PTHR12526">
    <property type="entry name" value="GLYCOSYLTRANSFERASE"/>
    <property type="match status" value="1"/>
</dbReference>
<feature type="domain" description="Glycosyltransferase subfamily 4-like N-terminal" evidence="2">
    <location>
        <begin position="32"/>
        <end position="205"/>
    </location>
</feature>
<name>A0A974WLJ9_9BACT</name>
<sequence>MDKGSVKHILYLSYDGMTDPLGQSQVLPYLVGLSNKGFKFSLLSFEKKVNSDNEKIINEIINTVDISWFPQSYSKRPPVLSTIWDIIKMYNASKRILKKNPYVIVHCRSYVAALVGLKLKKKFGIKFVFDMRGFWVDERVEGGIWKLSNPFYKLIYRFFKEKESYFFNDSDYIISLTQAGKEEIISNYLSKNVPIEVIPCCVNSDLFDYKTVNHNRQIGLQSTLKLDTDNFIISYLGSIGTWYMLDEMLEFFKELLNKKPNAIFLFITADNPLIIERKASELGINKNQIRITKVTRKEVPDYLALSDVALFFIKPVYSKIASSPTKLAEIMAMGIPIICNDNVGDIKSIVNDEVGYVINQFTKSEYQNAIRKIPRLMQKDKLKIRNQSIRQFNLDRGIDKYANAYNKLV</sequence>
<dbReference type="Proteomes" id="UP000662783">
    <property type="component" value="Chromosome"/>
</dbReference>
<dbReference type="PANTHER" id="PTHR12526:SF637">
    <property type="entry name" value="GLYCOSYLTRANSFERASE EPSF-RELATED"/>
    <property type="match status" value="1"/>
</dbReference>
<dbReference type="SUPFAM" id="SSF53756">
    <property type="entry name" value="UDP-Glycosyltransferase/glycogen phosphorylase"/>
    <property type="match status" value="1"/>
</dbReference>
<reference evidence="3" key="1">
    <citation type="submission" date="2021-02" db="EMBL/GenBank/DDBJ databases">
        <title>Fulvivirga sp. S481 isolated from sea water.</title>
        <authorList>
            <person name="Bae S.S."/>
            <person name="Baek K."/>
        </authorList>
    </citation>
    <scope>NUCLEOTIDE SEQUENCE</scope>
    <source>
        <strain evidence="3">S481</strain>
    </source>
</reference>
<dbReference type="AlphaFoldDB" id="A0A974WLJ9"/>
<protein>
    <submittedName>
        <fullName evidence="3">Glycosyltransferase</fullName>
    </submittedName>
</protein>
<proteinExistence type="predicted"/>
<dbReference type="RefSeq" id="WP_205722964.1">
    <property type="nucleotide sequence ID" value="NZ_CP070608.1"/>
</dbReference>
<dbReference type="KEGG" id="fuv:JR347_05065"/>
<evidence type="ECO:0000313" key="3">
    <source>
        <dbReference type="EMBL" id="QSE98450.1"/>
    </source>
</evidence>
<dbReference type="EMBL" id="CP070608">
    <property type="protein sequence ID" value="QSE98450.1"/>
    <property type="molecule type" value="Genomic_DNA"/>
</dbReference>
<evidence type="ECO:0000259" key="2">
    <source>
        <dbReference type="Pfam" id="PF13439"/>
    </source>
</evidence>
<dbReference type="Pfam" id="PF00534">
    <property type="entry name" value="Glycos_transf_1"/>
    <property type="match status" value="1"/>
</dbReference>
<dbReference type="GO" id="GO:0016757">
    <property type="term" value="F:glycosyltransferase activity"/>
    <property type="evidence" value="ECO:0007669"/>
    <property type="project" value="InterPro"/>
</dbReference>
<dbReference type="Gene3D" id="3.40.50.2000">
    <property type="entry name" value="Glycogen Phosphorylase B"/>
    <property type="match status" value="2"/>
</dbReference>
<organism evidence="3 4">
    <name type="scientific">Fulvivirga lutea</name>
    <dbReference type="NCBI Taxonomy" id="2810512"/>
    <lineage>
        <taxon>Bacteria</taxon>
        <taxon>Pseudomonadati</taxon>
        <taxon>Bacteroidota</taxon>
        <taxon>Cytophagia</taxon>
        <taxon>Cytophagales</taxon>
        <taxon>Fulvivirgaceae</taxon>
        <taxon>Fulvivirga</taxon>
    </lineage>
</organism>